<keyword evidence="2" id="KW-1185">Reference proteome</keyword>
<gene>
    <name evidence="1" type="ORF">POM88_000578</name>
</gene>
<proteinExistence type="predicted"/>
<dbReference type="AlphaFoldDB" id="A0AAD8JBT5"/>
<reference evidence="1" key="1">
    <citation type="submission" date="2023-02" db="EMBL/GenBank/DDBJ databases">
        <title>Genome of toxic invasive species Heracleum sosnowskyi carries increased number of genes despite the absence of recent whole-genome duplications.</title>
        <authorList>
            <person name="Schelkunov M."/>
            <person name="Shtratnikova V."/>
            <person name="Makarenko M."/>
            <person name="Klepikova A."/>
            <person name="Omelchenko D."/>
            <person name="Novikova G."/>
            <person name="Obukhova E."/>
            <person name="Bogdanov V."/>
            <person name="Penin A."/>
            <person name="Logacheva M."/>
        </authorList>
    </citation>
    <scope>NUCLEOTIDE SEQUENCE</scope>
    <source>
        <strain evidence="1">Hsosn_3</strain>
        <tissue evidence="1">Leaf</tissue>
    </source>
</reference>
<evidence type="ECO:0000313" key="1">
    <source>
        <dbReference type="EMBL" id="KAK1400973.1"/>
    </source>
</evidence>
<comment type="caution">
    <text evidence="1">The sequence shown here is derived from an EMBL/GenBank/DDBJ whole genome shotgun (WGS) entry which is preliminary data.</text>
</comment>
<dbReference type="EMBL" id="JAUIZM010000001">
    <property type="protein sequence ID" value="KAK1400973.1"/>
    <property type="molecule type" value="Genomic_DNA"/>
</dbReference>
<name>A0AAD8JBT5_9APIA</name>
<dbReference type="Proteomes" id="UP001237642">
    <property type="component" value="Unassembled WGS sequence"/>
</dbReference>
<evidence type="ECO:0000313" key="2">
    <source>
        <dbReference type="Proteomes" id="UP001237642"/>
    </source>
</evidence>
<protein>
    <submittedName>
        <fullName evidence="1">Uncharacterized protein</fullName>
    </submittedName>
</protein>
<accession>A0AAD8JBT5</accession>
<reference evidence="1" key="2">
    <citation type="submission" date="2023-05" db="EMBL/GenBank/DDBJ databases">
        <authorList>
            <person name="Schelkunov M.I."/>
        </authorList>
    </citation>
    <scope>NUCLEOTIDE SEQUENCE</scope>
    <source>
        <strain evidence="1">Hsosn_3</strain>
        <tissue evidence="1">Leaf</tissue>
    </source>
</reference>
<sequence length="115" mass="13052">MHLIYACSHHTILDKLSEKVSGSVHTYFLALPVDDSENLTLNATSDWRSGSTPPFRGSSVLNHLLEISTVVAMTWKNKGQEGDILISWIFLQHKCWSEIPASAFYQYQQIKNDNQ</sequence>
<organism evidence="1 2">
    <name type="scientific">Heracleum sosnowskyi</name>
    <dbReference type="NCBI Taxonomy" id="360622"/>
    <lineage>
        <taxon>Eukaryota</taxon>
        <taxon>Viridiplantae</taxon>
        <taxon>Streptophyta</taxon>
        <taxon>Embryophyta</taxon>
        <taxon>Tracheophyta</taxon>
        <taxon>Spermatophyta</taxon>
        <taxon>Magnoliopsida</taxon>
        <taxon>eudicotyledons</taxon>
        <taxon>Gunneridae</taxon>
        <taxon>Pentapetalae</taxon>
        <taxon>asterids</taxon>
        <taxon>campanulids</taxon>
        <taxon>Apiales</taxon>
        <taxon>Apiaceae</taxon>
        <taxon>Apioideae</taxon>
        <taxon>apioid superclade</taxon>
        <taxon>Tordylieae</taxon>
        <taxon>Tordyliinae</taxon>
        <taxon>Heracleum</taxon>
    </lineage>
</organism>